<evidence type="ECO:0000256" key="1">
    <source>
        <dbReference type="SAM" id="Phobius"/>
    </source>
</evidence>
<keyword evidence="1" id="KW-0472">Membrane</keyword>
<organism evidence="2 3">
    <name type="scientific">Nesidiocoris tenuis</name>
    <dbReference type="NCBI Taxonomy" id="355587"/>
    <lineage>
        <taxon>Eukaryota</taxon>
        <taxon>Metazoa</taxon>
        <taxon>Ecdysozoa</taxon>
        <taxon>Arthropoda</taxon>
        <taxon>Hexapoda</taxon>
        <taxon>Insecta</taxon>
        <taxon>Pterygota</taxon>
        <taxon>Neoptera</taxon>
        <taxon>Paraneoptera</taxon>
        <taxon>Hemiptera</taxon>
        <taxon>Heteroptera</taxon>
        <taxon>Panheteroptera</taxon>
        <taxon>Cimicomorpha</taxon>
        <taxon>Miridae</taxon>
        <taxon>Dicyphina</taxon>
        <taxon>Nesidiocoris</taxon>
    </lineage>
</organism>
<sequence length="112" mass="12518">MALPTYPPRRISRWKPMEGILQWFSVVGGRGTTMGGRRSGALSTFFLVIPWSSLVGCQAVVGLRPSPHHQSRPDRQDFLAYCGRTRRRSTVLGASHTSSFLILIMMFPVVEV</sequence>
<feature type="transmembrane region" description="Helical" evidence="1">
    <location>
        <begin position="91"/>
        <end position="110"/>
    </location>
</feature>
<keyword evidence="1" id="KW-0812">Transmembrane</keyword>
<evidence type="ECO:0000313" key="2">
    <source>
        <dbReference type="EMBL" id="BES93558.1"/>
    </source>
</evidence>
<accession>A0ABN7ANB6</accession>
<evidence type="ECO:0000313" key="3">
    <source>
        <dbReference type="Proteomes" id="UP001307889"/>
    </source>
</evidence>
<keyword evidence="1" id="KW-1133">Transmembrane helix</keyword>
<proteinExistence type="predicted"/>
<gene>
    <name evidence="2" type="ORF">NTJ_06367</name>
</gene>
<protein>
    <submittedName>
        <fullName evidence="2">Uncharacterized protein</fullName>
    </submittedName>
</protein>
<reference evidence="2 3" key="1">
    <citation type="submission" date="2023-09" db="EMBL/GenBank/DDBJ databases">
        <title>Nesidiocoris tenuis whole genome shotgun sequence.</title>
        <authorList>
            <person name="Shibata T."/>
            <person name="Shimoda M."/>
            <person name="Kobayashi T."/>
            <person name="Uehara T."/>
        </authorList>
    </citation>
    <scope>NUCLEOTIDE SEQUENCE [LARGE SCALE GENOMIC DNA]</scope>
    <source>
        <strain evidence="2 3">Japan</strain>
    </source>
</reference>
<keyword evidence="3" id="KW-1185">Reference proteome</keyword>
<name>A0ABN7ANB6_9HEMI</name>
<dbReference type="Proteomes" id="UP001307889">
    <property type="component" value="Chromosome 4"/>
</dbReference>
<dbReference type="EMBL" id="AP028912">
    <property type="protein sequence ID" value="BES93558.1"/>
    <property type="molecule type" value="Genomic_DNA"/>
</dbReference>